<dbReference type="RefSeq" id="WP_091818065.1">
    <property type="nucleotide sequence ID" value="NZ_FOCW01000010.1"/>
</dbReference>
<evidence type="ECO:0008006" key="12">
    <source>
        <dbReference type="Google" id="ProtNLM"/>
    </source>
</evidence>
<protein>
    <recommendedName>
        <fullName evidence="12">Acyl-CoA dehydrogenase</fullName>
    </recommendedName>
</protein>
<gene>
    <name evidence="10" type="ORF">SAMN02745977_02295</name>
</gene>
<evidence type="ECO:0000256" key="2">
    <source>
        <dbReference type="ARBA" id="ARBA00009347"/>
    </source>
</evidence>
<keyword evidence="5" id="KW-0274">FAD</keyword>
<dbReference type="InterPro" id="IPR013786">
    <property type="entry name" value="AcylCoA_DH/ox_N"/>
</dbReference>
<evidence type="ECO:0000259" key="8">
    <source>
        <dbReference type="Pfam" id="PF02770"/>
    </source>
</evidence>
<keyword evidence="6" id="KW-0560">Oxidoreductase</keyword>
<dbReference type="InterPro" id="IPR037069">
    <property type="entry name" value="AcylCoA_DH/ox_N_sf"/>
</dbReference>
<evidence type="ECO:0000256" key="1">
    <source>
        <dbReference type="ARBA" id="ARBA00001974"/>
    </source>
</evidence>
<dbReference type="GO" id="GO:0003995">
    <property type="term" value="F:acyl-CoA dehydrogenase activity"/>
    <property type="evidence" value="ECO:0007669"/>
    <property type="project" value="TreeGrafter"/>
</dbReference>
<evidence type="ECO:0000259" key="9">
    <source>
        <dbReference type="Pfam" id="PF02771"/>
    </source>
</evidence>
<evidence type="ECO:0000256" key="5">
    <source>
        <dbReference type="ARBA" id="ARBA00022827"/>
    </source>
</evidence>
<dbReference type="GO" id="GO:0005737">
    <property type="term" value="C:cytoplasm"/>
    <property type="evidence" value="ECO:0007669"/>
    <property type="project" value="TreeGrafter"/>
</dbReference>
<dbReference type="SUPFAM" id="SSF56645">
    <property type="entry name" value="Acyl-CoA dehydrogenase NM domain-like"/>
    <property type="match status" value="1"/>
</dbReference>
<comment type="similarity">
    <text evidence="2">Belongs to the acyl-CoA dehydrogenase family.</text>
</comment>
<dbReference type="PANTHER" id="PTHR48083">
    <property type="entry name" value="MEDIUM-CHAIN SPECIFIC ACYL-COA DEHYDROGENASE, MITOCHONDRIAL-RELATED"/>
    <property type="match status" value="1"/>
</dbReference>
<dbReference type="FunFam" id="2.40.110.10:FF:000002">
    <property type="entry name" value="Acyl-CoA dehydrogenase fadE12"/>
    <property type="match status" value="1"/>
</dbReference>
<accession>A0A1H8KBC0</accession>
<reference evidence="10 11" key="1">
    <citation type="submission" date="2016-10" db="EMBL/GenBank/DDBJ databases">
        <authorList>
            <person name="de Groot N.N."/>
        </authorList>
    </citation>
    <scope>NUCLEOTIDE SEQUENCE [LARGE SCALE GENOMIC DNA]</scope>
    <source>
        <strain evidence="10 11">DSM 15123</strain>
    </source>
</reference>
<dbReference type="InterPro" id="IPR006091">
    <property type="entry name" value="Acyl-CoA_Oxase/DH_mid-dom"/>
</dbReference>
<dbReference type="STRING" id="1121117.SAMN02745977_02295"/>
<dbReference type="PANTHER" id="PTHR48083:SF13">
    <property type="entry name" value="ACYL-COA DEHYDROGENASE FAMILY MEMBER 11"/>
    <property type="match status" value="1"/>
</dbReference>
<dbReference type="InterPro" id="IPR050741">
    <property type="entry name" value="Acyl-CoA_dehydrogenase"/>
</dbReference>
<dbReference type="InterPro" id="IPR046373">
    <property type="entry name" value="Acyl-CoA_Oxase/DH_mid-dom_sf"/>
</dbReference>
<dbReference type="Gene3D" id="1.20.140.10">
    <property type="entry name" value="Butyryl-CoA Dehydrogenase, subunit A, domain 3"/>
    <property type="match status" value="1"/>
</dbReference>
<dbReference type="Gene3D" id="1.10.540.10">
    <property type="entry name" value="Acyl-CoA dehydrogenase/oxidase, N-terminal domain"/>
    <property type="match status" value="1"/>
</dbReference>
<dbReference type="Pfam" id="PF00441">
    <property type="entry name" value="Acyl-CoA_dh_1"/>
    <property type="match status" value="1"/>
</dbReference>
<dbReference type="OrthoDB" id="9769473at2"/>
<dbReference type="GO" id="GO:0050660">
    <property type="term" value="F:flavin adenine dinucleotide binding"/>
    <property type="evidence" value="ECO:0007669"/>
    <property type="project" value="InterPro"/>
</dbReference>
<evidence type="ECO:0000259" key="7">
    <source>
        <dbReference type="Pfam" id="PF00441"/>
    </source>
</evidence>
<keyword evidence="11" id="KW-1185">Reference proteome</keyword>
<dbReference type="Proteomes" id="UP000199531">
    <property type="component" value="Unassembled WGS sequence"/>
</dbReference>
<dbReference type="Gene3D" id="2.40.110.10">
    <property type="entry name" value="Butyryl-CoA Dehydrogenase, subunit A, domain 2"/>
    <property type="match status" value="1"/>
</dbReference>
<evidence type="ECO:0000256" key="3">
    <source>
        <dbReference type="ARBA" id="ARBA00011738"/>
    </source>
</evidence>
<organism evidence="10 11">
    <name type="scientific">Brachymonas denitrificans DSM 15123</name>
    <dbReference type="NCBI Taxonomy" id="1121117"/>
    <lineage>
        <taxon>Bacteria</taxon>
        <taxon>Pseudomonadati</taxon>
        <taxon>Pseudomonadota</taxon>
        <taxon>Betaproteobacteria</taxon>
        <taxon>Burkholderiales</taxon>
        <taxon>Comamonadaceae</taxon>
        <taxon>Brachymonas</taxon>
    </lineage>
</organism>
<dbReference type="Pfam" id="PF02770">
    <property type="entry name" value="Acyl-CoA_dh_M"/>
    <property type="match status" value="1"/>
</dbReference>
<comment type="subunit">
    <text evidence="3">Homodimer.</text>
</comment>
<feature type="domain" description="Acyl-CoA dehydrogenase/oxidase C-terminal" evidence="7">
    <location>
        <begin position="246"/>
        <end position="394"/>
    </location>
</feature>
<dbReference type="SUPFAM" id="SSF47203">
    <property type="entry name" value="Acyl-CoA dehydrogenase C-terminal domain-like"/>
    <property type="match status" value="1"/>
</dbReference>
<feature type="domain" description="Acyl-CoA dehydrogenase/oxidase N-terminal" evidence="9">
    <location>
        <begin position="14"/>
        <end position="128"/>
    </location>
</feature>
<dbReference type="InterPro" id="IPR036250">
    <property type="entry name" value="AcylCo_DH-like_C"/>
</dbReference>
<evidence type="ECO:0000313" key="10">
    <source>
        <dbReference type="EMBL" id="SEN90135.1"/>
    </source>
</evidence>
<proteinExistence type="inferred from homology"/>
<dbReference type="EMBL" id="FOCW01000010">
    <property type="protein sequence ID" value="SEN90135.1"/>
    <property type="molecule type" value="Genomic_DNA"/>
</dbReference>
<evidence type="ECO:0000256" key="4">
    <source>
        <dbReference type="ARBA" id="ARBA00022630"/>
    </source>
</evidence>
<keyword evidence="4" id="KW-0285">Flavoprotein</keyword>
<dbReference type="InterPro" id="IPR009100">
    <property type="entry name" value="AcylCoA_DH/oxidase_NM_dom_sf"/>
</dbReference>
<name>A0A1H8KBC0_9BURK</name>
<evidence type="ECO:0000313" key="11">
    <source>
        <dbReference type="Proteomes" id="UP000199531"/>
    </source>
</evidence>
<dbReference type="AlphaFoldDB" id="A0A1H8KBC0"/>
<dbReference type="GO" id="GO:0033539">
    <property type="term" value="P:fatty acid beta-oxidation using acyl-CoA dehydrogenase"/>
    <property type="evidence" value="ECO:0007669"/>
    <property type="project" value="TreeGrafter"/>
</dbReference>
<feature type="domain" description="Acyl-CoA oxidase/dehydrogenase middle" evidence="8">
    <location>
        <begin position="133"/>
        <end position="234"/>
    </location>
</feature>
<dbReference type="InterPro" id="IPR009075">
    <property type="entry name" value="AcylCo_DH/oxidase_C"/>
</dbReference>
<comment type="cofactor">
    <cofactor evidence="1">
        <name>FAD</name>
        <dbReference type="ChEBI" id="CHEBI:57692"/>
    </cofactor>
</comment>
<evidence type="ECO:0000256" key="6">
    <source>
        <dbReference type="ARBA" id="ARBA00023002"/>
    </source>
</evidence>
<dbReference type="Pfam" id="PF02771">
    <property type="entry name" value="Acyl-CoA_dh_N"/>
    <property type="match status" value="1"/>
</dbReference>
<sequence length="416" mass="45381">MQFGNTARGTDYLQRLTAFMDEHVYPAEATYYAQLKRGELPWNVPPVMEELKAKARAAGLWNLFLPEEEWGAGLSNAEYAPLAEVMGRSLIAPEIFNCNAPDTGNMEVLVKYGTPEQQERWLKPLLQGRIRSAFCMTEPGVASSDATNMQATAVEDGNEVVLNGRKWWSTGIGHPDCQVLVFMGLSLPDAPKHARHSMVLVPIDAPGVKIERMLTVFGKLDEPYGHGEVSFTNVRMPKENVILGLGRGFEIAQGRLGPGRIHHCMRAIGASERALELLVQRAMSRTAFGKPLALLGGNGDVIANARMAIEQARLLTLKAAWMMDTVGAKGAMSEISMIKVVAPNVAQQVVDAAMQIHGGGGLSEDFILAELYGYARALRLADGPDEVHRMLIAKLEVKRQMKRLEAQTAAAADHAA</sequence>